<dbReference type="EC" id="4.2.1.51" evidence="7"/>
<feature type="site" description="Essential for prephenate dehydratase activity" evidence="19">
    <location>
        <position position="265"/>
    </location>
</feature>
<evidence type="ECO:0000256" key="3">
    <source>
        <dbReference type="ARBA" id="ARBA00004496"/>
    </source>
</evidence>
<dbReference type="PROSITE" id="PS51171">
    <property type="entry name" value="PREPHENATE_DEHYDR_3"/>
    <property type="match status" value="1"/>
</dbReference>
<dbReference type="Gene3D" id="3.40.190.10">
    <property type="entry name" value="Periplasmic binding protein-like II"/>
    <property type="match status" value="2"/>
</dbReference>
<dbReference type="InterPro" id="IPR045865">
    <property type="entry name" value="ACT-like_dom_sf"/>
</dbReference>
<keyword evidence="12" id="KW-0584">Phenylalanine biosynthesis</keyword>
<keyword evidence="24" id="KW-1185">Reference proteome</keyword>
<dbReference type="InterPro" id="IPR008242">
    <property type="entry name" value="Chor_mutase/pphenate_deHydtase"/>
</dbReference>
<dbReference type="Gene3D" id="1.20.59.10">
    <property type="entry name" value="Chorismate mutase"/>
    <property type="match status" value="1"/>
</dbReference>
<dbReference type="EC" id="5.4.99.5" evidence="6"/>
<dbReference type="InterPro" id="IPR001086">
    <property type="entry name" value="Preph_deHydtase"/>
</dbReference>
<feature type="domain" description="Chorismate mutase" evidence="20">
    <location>
        <begin position="7"/>
        <end position="97"/>
    </location>
</feature>
<evidence type="ECO:0000256" key="6">
    <source>
        <dbReference type="ARBA" id="ARBA00012404"/>
    </source>
</evidence>
<evidence type="ECO:0000256" key="14">
    <source>
        <dbReference type="ARBA" id="ARBA00023239"/>
    </source>
</evidence>
<dbReference type="UniPathway" id="UPA00120">
    <property type="reaction ID" value="UER00203"/>
</dbReference>
<comment type="pathway">
    <text evidence="5">Metabolic intermediate biosynthesis; prephenate biosynthesis; prephenate from chorismate: step 1/1.</text>
</comment>
<keyword evidence="9" id="KW-0963">Cytoplasm</keyword>
<dbReference type="PANTHER" id="PTHR21022">
    <property type="entry name" value="PREPHENATE DEHYDRATASE P PROTEIN"/>
    <property type="match status" value="1"/>
</dbReference>
<dbReference type="Proteomes" id="UP000191931">
    <property type="component" value="Unassembled WGS sequence"/>
</dbReference>
<proteinExistence type="predicted"/>
<evidence type="ECO:0000256" key="9">
    <source>
        <dbReference type="ARBA" id="ARBA00022490"/>
    </source>
</evidence>
<gene>
    <name evidence="23" type="primary">pheA</name>
    <name evidence="23" type="ORF">MTBBW1_1010021</name>
</gene>
<dbReference type="PROSITE" id="PS51168">
    <property type="entry name" value="CHORISMATE_MUT_2"/>
    <property type="match status" value="1"/>
</dbReference>
<evidence type="ECO:0000256" key="11">
    <source>
        <dbReference type="ARBA" id="ARBA00023141"/>
    </source>
</evidence>
<dbReference type="RefSeq" id="WP_080803701.1">
    <property type="nucleotide sequence ID" value="NZ_LT828544.1"/>
</dbReference>
<evidence type="ECO:0000256" key="12">
    <source>
        <dbReference type="ARBA" id="ARBA00023222"/>
    </source>
</evidence>
<dbReference type="CDD" id="cd04905">
    <property type="entry name" value="ACT_CM-PDT"/>
    <property type="match status" value="1"/>
</dbReference>
<dbReference type="PIRSF" id="PIRSF001500">
    <property type="entry name" value="Chor_mut_pdt_Ppr"/>
    <property type="match status" value="1"/>
</dbReference>
<evidence type="ECO:0000259" key="22">
    <source>
        <dbReference type="PROSITE" id="PS51671"/>
    </source>
</evidence>
<dbReference type="PANTHER" id="PTHR21022:SF19">
    <property type="entry name" value="PREPHENATE DEHYDRATASE-RELATED"/>
    <property type="match status" value="1"/>
</dbReference>
<dbReference type="Gene3D" id="3.30.70.260">
    <property type="match status" value="1"/>
</dbReference>
<evidence type="ECO:0000256" key="15">
    <source>
        <dbReference type="ARBA" id="ARBA00023268"/>
    </source>
</evidence>
<dbReference type="OrthoDB" id="9802281at2"/>
<dbReference type="InterPro" id="IPR002701">
    <property type="entry name" value="CM_II_prokaryot"/>
</dbReference>
<dbReference type="Pfam" id="PF01817">
    <property type="entry name" value="CM_2"/>
    <property type="match status" value="1"/>
</dbReference>
<keyword evidence="13 23" id="KW-0413">Isomerase</keyword>
<dbReference type="PROSITE" id="PS51671">
    <property type="entry name" value="ACT"/>
    <property type="match status" value="1"/>
</dbReference>
<keyword evidence="14" id="KW-0456">Lyase</keyword>
<dbReference type="InterPro" id="IPR002912">
    <property type="entry name" value="ACT_dom"/>
</dbReference>
<evidence type="ECO:0000256" key="17">
    <source>
        <dbReference type="ARBA" id="ARBA00031520"/>
    </source>
</evidence>
<protein>
    <recommendedName>
        <fullName evidence="8">Bifunctional chorismate mutase/prephenate dehydratase</fullName>
        <ecNumber evidence="7">4.2.1.51</ecNumber>
        <ecNumber evidence="6">5.4.99.5</ecNumber>
    </recommendedName>
    <alternativeName>
        <fullName evidence="17">Chorismate mutase-prephenate dehydratase</fullName>
    </alternativeName>
    <alternativeName>
        <fullName evidence="16">p-protein</fullName>
    </alternativeName>
</protein>
<keyword evidence="15" id="KW-0511">Multifunctional enzyme</keyword>
<dbReference type="InterPro" id="IPR036979">
    <property type="entry name" value="CM_dom_sf"/>
</dbReference>
<dbReference type="SUPFAM" id="SSF55021">
    <property type="entry name" value="ACT-like"/>
    <property type="match status" value="1"/>
</dbReference>
<evidence type="ECO:0000256" key="19">
    <source>
        <dbReference type="PIRSR" id="PIRSR001500-2"/>
    </source>
</evidence>
<comment type="catalytic activity">
    <reaction evidence="1">
        <text>chorismate = prephenate</text>
        <dbReference type="Rhea" id="RHEA:13897"/>
        <dbReference type="ChEBI" id="CHEBI:29748"/>
        <dbReference type="ChEBI" id="CHEBI:29934"/>
        <dbReference type="EC" id="5.4.99.5"/>
    </reaction>
</comment>
<evidence type="ECO:0000259" key="20">
    <source>
        <dbReference type="PROSITE" id="PS51168"/>
    </source>
</evidence>
<accession>A0A1W1H4R2</accession>
<evidence type="ECO:0000256" key="18">
    <source>
        <dbReference type="ARBA" id="ARBA00047848"/>
    </source>
</evidence>
<feature type="domain" description="Prephenate dehydratase" evidence="21">
    <location>
        <begin position="97"/>
        <end position="272"/>
    </location>
</feature>
<comment type="function">
    <text evidence="2">Catalyzes the Claisen rearrangement of chorismate to prephenate and the decarboxylation/dehydration of prephenate to phenylpyruvate.</text>
</comment>
<dbReference type="GO" id="GO:0004664">
    <property type="term" value="F:prephenate dehydratase activity"/>
    <property type="evidence" value="ECO:0007669"/>
    <property type="project" value="UniProtKB-EC"/>
</dbReference>
<dbReference type="CDD" id="cd13630">
    <property type="entry name" value="PBP2_PDT_1"/>
    <property type="match status" value="1"/>
</dbReference>
<evidence type="ECO:0000256" key="4">
    <source>
        <dbReference type="ARBA" id="ARBA00004741"/>
    </source>
</evidence>
<dbReference type="PROSITE" id="PS00857">
    <property type="entry name" value="PREPHENATE_DEHYDR_1"/>
    <property type="match status" value="1"/>
</dbReference>
<organism evidence="23 24">
    <name type="scientific">Desulfamplus magnetovallimortis</name>
    <dbReference type="NCBI Taxonomy" id="1246637"/>
    <lineage>
        <taxon>Bacteria</taxon>
        <taxon>Pseudomonadati</taxon>
        <taxon>Thermodesulfobacteriota</taxon>
        <taxon>Desulfobacteria</taxon>
        <taxon>Desulfobacterales</taxon>
        <taxon>Desulfobacteraceae</taxon>
        <taxon>Desulfamplus</taxon>
    </lineage>
</organism>
<evidence type="ECO:0000313" key="23">
    <source>
        <dbReference type="EMBL" id="SLM27473.1"/>
    </source>
</evidence>
<keyword evidence="11" id="KW-0057">Aromatic amino acid biosynthesis</keyword>
<dbReference type="SMART" id="SM00830">
    <property type="entry name" value="CM_2"/>
    <property type="match status" value="1"/>
</dbReference>
<evidence type="ECO:0000259" key="21">
    <source>
        <dbReference type="PROSITE" id="PS51171"/>
    </source>
</evidence>
<evidence type="ECO:0000256" key="1">
    <source>
        <dbReference type="ARBA" id="ARBA00000824"/>
    </source>
</evidence>
<reference evidence="23 24" key="1">
    <citation type="submission" date="2017-03" db="EMBL/GenBank/DDBJ databases">
        <authorList>
            <person name="Afonso C.L."/>
            <person name="Miller P.J."/>
            <person name="Scott M.A."/>
            <person name="Spackman E."/>
            <person name="Goraichik I."/>
            <person name="Dimitrov K.M."/>
            <person name="Suarez D.L."/>
            <person name="Swayne D.E."/>
        </authorList>
    </citation>
    <scope>NUCLEOTIDE SEQUENCE [LARGE SCALE GENOMIC DNA]</scope>
    <source>
        <strain evidence="23">PRJEB14757</strain>
    </source>
</reference>
<comment type="subcellular location">
    <subcellularLocation>
        <location evidence="3">Cytoplasm</location>
    </subcellularLocation>
</comment>
<evidence type="ECO:0000256" key="7">
    <source>
        <dbReference type="ARBA" id="ARBA00013147"/>
    </source>
</evidence>
<feature type="domain" description="ACT" evidence="22">
    <location>
        <begin position="284"/>
        <end position="361"/>
    </location>
</feature>
<evidence type="ECO:0000256" key="5">
    <source>
        <dbReference type="ARBA" id="ARBA00004817"/>
    </source>
</evidence>
<dbReference type="SUPFAM" id="SSF48600">
    <property type="entry name" value="Chorismate mutase II"/>
    <property type="match status" value="1"/>
</dbReference>
<evidence type="ECO:0000256" key="2">
    <source>
        <dbReference type="ARBA" id="ARBA00002364"/>
    </source>
</evidence>
<comment type="catalytic activity">
    <reaction evidence="18">
        <text>prephenate + H(+) = 3-phenylpyruvate + CO2 + H2O</text>
        <dbReference type="Rhea" id="RHEA:21648"/>
        <dbReference type="ChEBI" id="CHEBI:15377"/>
        <dbReference type="ChEBI" id="CHEBI:15378"/>
        <dbReference type="ChEBI" id="CHEBI:16526"/>
        <dbReference type="ChEBI" id="CHEBI:18005"/>
        <dbReference type="ChEBI" id="CHEBI:29934"/>
        <dbReference type="EC" id="4.2.1.51"/>
    </reaction>
</comment>
<evidence type="ECO:0000313" key="24">
    <source>
        <dbReference type="Proteomes" id="UP000191931"/>
    </source>
</evidence>
<dbReference type="GO" id="GO:0009094">
    <property type="term" value="P:L-phenylalanine biosynthetic process"/>
    <property type="evidence" value="ECO:0007669"/>
    <property type="project" value="UniProtKB-UniPathway"/>
</dbReference>
<dbReference type="InterPro" id="IPR018528">
    <property type="entry name" value="Preph_deHydtase_CS"/>
</dbReference>
<dbReference type="InterPro" id="IPR036263">
    <property type="entry name" value="Chorismate_II_sf"/>
</dbReference>
<dbReference type="GO" id="GO:0046417">
    <property type="term" value="P:chorismate metabolic process"/>
    <property type="evidence" value="ECO:0007669"/>
    <property type="project" value="InterPro"/>
</dbReference>
<dbReference type="STRING" id="1246637.MTBBW1_1010021"/>
<dbReference type="UniPathway" id="UPA00121">
    <property type="reaction ID" value="UER00345"/>
</dbReference>
<evidence type="ECO:0000256" key="13">
    <source>
        <dbReference type="ARBA" id="ARBA00023235"/>
    </source>
</evidence>
<comment type="pathway">
    <text evidence="4">Amino-acid biosynthesis; L-phenylalanine biosynthesis; phenylpyruvate from prephenate: step 1/1.</text>
</comment>
<dbReference type="GO" id="GO:0005737">
    <property type="term" value="C:cytoplasm"/>
    <property type="evidence" value="ECO:0007669"/>
    <property type="project" value="UniProtKB-SubCell"/>
</dbReference>
<sequence length="372" mass="41464">MEYILETKEKFNLDQLRCAIDEIDNNILELINKRLSLGKHIGDVKKEKGTKVLDRNREKEVLQRLCALNNGPATDDLVRYLFNVIMTATKEIQKAKIIAFPGPEAGDAHIAALNIFSHSGTFVLQPTIRDVFRGVDKKESRYGVVPVENSIEGAISNTLDLFSEFNLNIIAEYYDQISCDLLSITGNITDVKKIYALPQSIARCRGWLGNKMQGVDIIEIGTSAAAARIAVEDPSVAVIATGRSAHIYGLQEIESKIEDHMGNVTRFLVIGNEKMHPSGCDKTSIVFVTSHTPGALLMALEPVKKAGLNMVKLESRPTRHQNWSYYFFMDIEGHILDSRVSDALEGMKKHCLFLKHLGSYPAFYNEKNVHGG</sequence>
<dbReference type="EMBL" id="FWEV01000004">
    <property type="protein sequence ID" value="SLM27473.1"/>
    <property type="molecule type" value="Genomic_DNA"/>
</dbReference>
<name>A0A1W1H4R2_9BACT</name>
<keyword evidence="10" id="KW-0028">Amino-acid biosynthesis</keyword>
<dbReference type="SUPFAM" id="SSF53850">
    <property type="entry name" value="Periplasmic binding protein-like II"/>
    <property type="match status" value="1"/>
</dbReference>
<evidence type="ECO:0000256" key="8">
    <source>
        <dbReference type="ARBA" id="ARBA00014401"/>
    </source>
</evidence>
<dbReference type="AlphaFoldDB" id="A0A1W1H4R2"/>
<evidence type="ECO:0000256" key="16">
    <source>
        <dbReference type="ARBA" id="ARBA00031175"/>
    </source>
</evidence>
<dbReference type="GO" id="GO:0004106">
    <property type="term" value="F:chorismate mutase activity"/>
    <property type="evidence" value="ECO:0007669"/>
    <property type="project" value="UniProtKB-EC"/>
</dbReference>
<dbReference type="Pfam" id="PF00800">
    <property type="entry name" value="PDT"/>
    <property type="match status" value="1"/>
</dbReference>
<dbReference type="FunFam" id="3.30.70.260:FF:000012">
    <property type="entry name" value="Prephenate dehydratase"/>
    <property type="match status" value="1"/>
</dbReference>
<evidence type="ECO:0000256" key="10">
    <source>
        <dbReference type="ARBA" id="ARBA00022605"/>
    </source>
</evidence>